<dbReference type="GO" id="GO:0005829">
    <property type="term" value="C:cytosol"/>
    <property type="evidence" value="ECO:0007669"/>
    <property type="project" value="TreeGrafter"/>
</dbReference>
<dbReference type="PANTHER" id="PTHR33539">
    <property type="entry name" value="UPF0764 PROTEIN C16ORF89"/>
    <property type="match status" value="1"/>
</dbReference>
<name>A0A504YEV3_FASGI</name>
<dbReference type="GO" id="GO:0016020">
    <property type="term" value="C:membrane"/>
    <property type="evidence" value="ECO:0007669"/>
    <property type="project" value="TreeGrafter"/>
</dbReference>
<dbReference type="EMBL" id="SUNJ01010435">
    <property type="protein sequence ID" value="TPP59654.1"/>
    <property type="molecule type" value="Genomic_DNA"/>
</dbReference>
<protein>
    <submittedName>
        <fullName evidence="3">Uncharacterized protein</fullName>
    </submittedName>
</protein>
<keyword evidence="1" id="KW-0812">Transmembrane</keyword>
<keyword evidence="1" id="KW-0472">Membrane</keyword>
<dbReference type="InterPro" id="IPR031751">
    <property type="entry name" value="DUF4735"/>
</dbReference>
<proteinExistence type="predicted"/>
<dbReference type="AlphaFoldDB" id="A0A504YEV3"/>
<feature type="chain" id="PRO_5021334555" evidence="2">
    <location>
        <begin position="28"/>
        <end position="163"/>
    </location>
</feature>
<accession>A0A504YEV3</accession>
<reference evidence="3 4" key="1">
    <citation type="submission" date="2019-04" db="EMBL/GenBank/DDBJ databases">
        <title>Annotation for the trematode Fasciola gigantica.</title>
        <authorList>
            <person name="Choi Y.-J."/>
        </authorList>
    </citation>
    <scope>NUCLEOTIDE SEQUENCE [LARGE SCALE GENOMIC DNA]</scope>
    <source>
        <strain evidence="3">Uganda_cow_1</strain>
    </source>
</reference>
<dbReference type="OrthoDB" id="5949187at2759"/>
<gene>
    <name evidence="3" type="ORF">FGIG_12395</name>
</gene>
<feature type="signal peptide" evidence="2">
    <location>
        <begin position="1"/>
        <end position="27"/>
    </location>
</feature>
<dbReference type="Pfam" id="PF15882">
    <property type="entry name" value="DUF4735"/>
    <property type="match status" value="1"/>
</dbReference>
<evidence type="ECO:0000256" key="2">
    <source>
        <dbReference type="SAM" id="SignalP"/>
    </source>
</evidence>
<organism evidence="3 4">
    <name type="scientific">Fasciola gigantica</name>
    <name type="common">Giant liver fluke</name>
    <dbReference type="NCBI Taxonomy" id="46835"/>
    <lineage>
        <taxon>Eukaryota</taxon>
        <taxon>Metazoa</taxon>
        <taxon>Spiralia</taxon>
        <taxon>Lophotrochozoa</taxon>
        <taxon>Platyhelminthes</taxon>
        <taxon>Trematoda</taxon>
        <taxon>Digenea</taxon>
        <taxon>Plagiorchiida</taxon>
        <taxon>Echinostomata</taxon>
        <taxon>Echinostomatoidea</taxon>
        <taxon>Fasciolidae</taxon>
        <taxon>Fasciola</taxon>
    </lineage>
</organism>
<keyword evidence="4" id="KW-1185">Reference proteome</keyword>
<dbReference type="PANTHER" id="PTHR33539:SF1">
    <property type="entry name" value="UPF0764 PROTEIN C16ORF89"/>
    <property type="match status" value="1"/>
</dbReference>
<keyword evidence="2" id="KW-0732">Signal</keyword>
<evidence type="ECO:0000313" key="3">
    <source>
        <dbReference type="EMBL" id="TPP59654.1"/>
    </source>
</evidence>
<comment type="caution">
    <text evidence="3">The sequence shown here is derived from an EMBL/GenBank/DDBJ whole genome shotgun (WGS) entry which is preliminary data.</text>
</comment>
<sequence length="163" mass="18341">MFISGGQAWSYSMMLVLTIALLSASEAVNPIVNRFYDLVQAINKSVSYSVANYQYMNFDGVFGLWVAEGDTTIGIISPHTSTFPTFDFLTFTITFPFHSIVFVCSHMGFVRFNQLPLLDMILSWQHPSGCFTDDKKSPNASNMRISGRRLSEEKRLPGKFISL</sequence>
<keyword evidence="1" id="KW-1133">Transmembrane helix</keyword>
<feature type="transmembrane region" description="Helical" evidence="1">
    <location>
        <begin position="88"/>
        <end position="110"/>
    </location>
</feature>
<dbReference type="Proteomes" id="UP000316759">
    <property type="component" value="Unassembled WGS sequence"/>
</dbReference>
<evidence type="ECO:0000313" key="4">
    <source>
        <dbReference type="Proteomes" id="UP000316759"/>
    </source>
</evidence>
<evidence type="ECO:0000256" key="1">
    <source>
        <dbReference type="SAM" id="Phobius"/>
    </source>
</evidence>